<dbReference type="OrthoDB" id="1710784at2759"/>
<dbReference type="EMBL" id="JAKOGI010000012">
    <property type="protein sequence ID" value="KAJ8450791.1"/>
    <property type="molecule type" value="Genomic_DNA"/>
</dbReference>
<proteinExistence type="predicted"/>
<dbReference type="PANTHER" id="PTHR45727:SF8">
    <property type="entry name" value="PATCHED FAMILY PROTEIN"/>
    <property type="match status" value="1"/>
</dbReference>
<sequence>MVKADNQSKDMKDVLKEIHAPILMIRGVKVVVLALFVGLTLASIALCPRIEPGLEQQIALPRDSYLQYLFLVNSAEDNSFVLNGHIQLQINAYKSVVFDQQISRASLTPESSYIAKPAASWLDDFLVWLSPEAFGCCRKFVNGSYCPPDDQCFLHSDLDNGRPSTQQFKEKLPWFLNALPSADCAKGGHGAYTNSVDLNGYESGIIRASEFRTYHTPVNKQSDYVNALRAAREFSSKVSDSLKFVEFSYHIACVGNDRGGSNGVVSRGDRNQRSKEALATMGASVFSGITLTKLVGVIVLCFAKSEIFVVLLSLIGPPSRLLPLDARQDDELSASLELS</sequence>
<dbReference type="GO" id="GO:0015918">
    <property type="term" value="P:sterol transport"/>
    <property type="evidence" value="ECO:0007669"/>
    <property type="project" value="TreeGrafter"/>
</dbReference>
<dbReference type="Proteomes" id="UP001153076">
    <property type="component" value="Unassembled WGS sequence"/>
</dbReference>
<keyword evidence="1" id="KW-0812">Transmembrane</keyword>
<keyword evidence="3" id="KW-1185">Reference proteome</keyword>
<evidence type="ECO:0000313" key="3">
    <source>
        <dbReference type="Proteomes" id="UP001153076"/>
    </source>
</evidence>
<keyword evidence="1" id="KW-1133">Transmembrane helix</keyword>
<accession>A0A9Q1KTS8</accession>
<name>A0A9Q1KTS8_9CARY</name>
<reference evidence="2" key="1">
    <citation type="submission" date="2022-04" db="EMBL/GenBank/DDBJ databases">
        <title>Carnegiea gigantea Genome sequencing and assembly v2.</title>
        <authorList>
            <person name="Copetti D."/>
            <person name="Sanderson M.J."/>
            <person name="Burquez A."/>
            <person name="Wojciechowski M.F."/>
        </authorList>
    </citation>
    <scope>NUCLEOTIDE SEQUENCE</scope>
    <source>
        <strain evidence="2">SGP5-SGP5p</strain>
        <tissue evidence="2">Aerial part</tissue>
    </source>
</reference>
<evidence type="ECO:0000256" key="1">
    <source>
        <dbReference type="SAM" id="Phobius"/>
    </source>
</evidence>
<keyword evidence="1" id="KW-0472">Membrane</keyword>
<dbReference type="AlphaFoldDB" id="A0A9Q1KTS8"/>
<feature type="transmembrane region" description="Helical" evidence="1">
    <location>
        <begin position="21"/>
        <end position="46"/>
    </location>
</feature>
<evidence type="ECO:0000313" key="2">
    <source>
        <dbReference type="EMBL" id="KAJ8450791.1"/>
    </source>
</evidence>
<protein>
    <submittedName>
        <fullName evidence="2">Uncharacterized protein</fullName>
    </submittedName>
</protein>
<comment type="caution">
    <text evidence="2">The sequence shown here is derived from an EMBL/GenBank/DDBJ whole genome shotgun (WGS) entry which is preliminary data.</text>
</comment>
<gene>
    <name evidence="2" type="ORF">Cgig2_032416</name>
</gene>
<dbReference type="GO" id="GO:0016020">
    <property type="term" value="C:membrane"/>
    <property type="evidence" value="ECO:0007669"/>
    <property type="project" value="TreeGrafter"/>
</dbReference>
<dbReference type="PANTHER" id="PTHR45727">
    <property type="entry name" value="NPC INTRACELLULAR CHOLESTEROL TRANSPORTER 1"/>
    <property type="match status" value="1"/>
</dbReference>
<dbReference type="GO" id="GO:0032934">
    <property type="term" value="F:sterol binding"/>
    <property type="evidence" value="ECO:0007669"/>
    <property type="project" value="TreeGrafter"/>
</dbReference>
<organism evidence="2 3">
    <name type="scientific">Carnegiea gigantea</name>
    <dbReference type="NCBI Taxonomy" id="171969"/>
    <lineage>
        <taxon>Eukaryota</taxon>
        <taxon>Viridiplantae</taxon>
        <taxon>Streptophyta</taxon>
        <taxon>Embryophyta</taxon>
        <taxon>Tracheophyta</taxon>
        <taxon>Spermatophyta</taxon>
        <taxon>Magnoliopsida</taxon>
        <taxon>eudicotyledons</taxon>
        <taxon>Gunneridae</taxon>
        <taxon>Pentapetalae</taxon>
        <taxon>Caryophyllales</taxon>
        <taxon>Cactineae</taxon>
        <taxon>Cactaceae</taxon>
        <taxon>Cactoideae</taxon>
        <taxon>Echinocereeae</taxon>
        <taxon>Carnegiea</taxon>
    </lineage>
</organism>